<dbReference type="Proteomes" id="UP000663862">
    <property type="component" value="Unassembled WGS sequence"/>
</dbReference>
<dbReference type="EMBL" id="CAJNXB010000958">
    <property type="protein sequence ID" value="CAF3117286.1"/>
    <property type="molecule type" value="Genomic_DNA"/>
</dbReference>
<dbReference type="InterPro" id="IPR046364">
    <property type="entry name" value="Exo70_C"/>
</dbReference>
<evidence type="ECO:0000313" key="13">
    <source>
        <dbReference type="Proteomes" id="UP000663851"/>
    </source>
</evidence>
<dbReference type="Pfam" id="PF03081">
    <property type="entry name" value="Exo70_C"/>
    <property type="match status" value="1"/>
</dbReference>
<dbReference type="InterPro" id="IPR016159">
    <property type="entry name" value="Cullin_repeat-like_dom_sf"/>
</dbReference>
<evidence type="ECO:0000259" key="7">
    <source>
        <dbReference type="Pfam" id="PF03081"/>
    </source>
</evidence>
<dbReference type="Proteomes" id="UP000663869">
    <property type="component" value="Unassembled WGS sequence"/>
</dbReference>
<name>A0A820PFX0_9BILA</name>
<dbReference type="Gene3D" id="1.20.1280.170">
    <property type="entry name" value="Exocyst complex component Exo70"/>
    <property type="match status" value="2"/>
</dbReference>
<dbReference type="Proteomes" id="UP000663825">
    <property type="component" value="Unassembled WGS sequence"/>
</dbReference>
<dbReference type="AlphaFoldDB" id="A0A820PFX0"/>
<feature type="coiled-coil region" evidence="6">
    <location>
        <begin position="32"/>
        <end position="59"/>
    </location>
</feature>
<evidence type="ECO:0000313" key="10">
    <source>
        <dbReference type="EMBL" id="CAF4402447.1"/>
    </source>
</evidence>
<keyword evidence="2 5" id="KW-0813">Transport</keyword>
<dbReference type="InterPro" id="IPR004140">
    <property type="entry name" value="Exo70"/>
</dbReference>
<sequence length="707" mass="81978">MNAKKSLESKLLTEERSSALLTHSASQSNIQANDSQKLLENAERTIQAVYRRIKKATEVNNELRCSVIRGDPNTSLIASILWYYQTYSELLEKIKTEPTESSENIVDYLVDLDRIDDIVKCFKSIKIIGEEKRAIELYHTGRQKLIEASDNLILGHTHKISPNDLIDLCKLTSPTPIDAESSHGTYRIIFEWFLEHGFQQALINSYASKRSTMMHDALQSLAEHLQNKCMRRNSGTLLTNNCRSTARRASVSLESLRGTLKTTLTSGIRHLTPSPITNRRKPICKSMWLEPDVAPSQDLSVDKSSSPRPFSNDQETNNYKVLLDALIVLLLRDFDLLFYAFSDEFKTSILPKLVESPLHYMQQEAQHLCTEIQQLSDKIDTGKSAFYGLFSIIRWFHKSEDMFYKLYDENYLKPEHHFEIILSAIFENSIVECLDTILGEVQNDSSSLSQDGSVHPLMLNVLSFMEGLFEYRDVISNKRFSHSSNIVDSPSEEKYLFNLENFFSDLIKNLIENIMKKMNTLIPHDDRMRRAIFLLNNTSYLLKQLDSSPFFVMIENKQPKIKAQLKETVQKCVQTYLKWYSILNVSDWDRTDSYTPFTMTIREMLNNPSVKHSSDNPLKEGDREVLKASFAKVNEIIDTLRNQNQQYIVDDAHLRHYLRTESKKMILEPFKTYYNQFAHIDFTQNPEKYKRYTPPMLESIIDSFFEH</sequence>
<proteinExistence type="inferred from homology"/>
<evidence type="ECO:0000313" key="11">
    <source>
        <dbReference type="EMBL" id="CAF4420102.1"/>
    </source>
</evidence>
<dbReference type="EMBL" id="CAJOBS010001425">
    <property type="protein sequence ID" value="CAF4729113.1"/>
    <property type="molecule type" value="Genomic_DNA"/>
</dbReference>
<dbReference type="OrthoDB" id="1922221at2759"/>
<keyword evidence="3 5" id="KW-0268">Exocytosis</keyword>
<dbReference type="GO" id="GO:0015031">
    <property type="term" value="P:protein transport"/>
    <property type="evidence" value="ECO:0007669"/>
    <property type="project" value="UniProtKB-KW"/>
</dbReference>
<gene>
    <name evidence="9" type="ORF">FME351_LOCUS6259</name>
    <name evidence="10" type="ORF">HFQ381_LOCUS20193</name>
    <name evidence="8" type="ORF">TIS948_LOCUS7793</name>
    <name evidence="12" type="ORF">TOA249_LOCUS18782</name>
    <name evidence="11" type="ORF">TSG867_LOCUS14453</name>
</gene>
<evidence type="ECO:0000256" key="5">
    <source>
        <dbReference type="RuleBase" id="RU365026"/>
    </source>
</evidence>
<evidence type="ECO:0000256" key="2">
    <source>
        <dbReference type="ARBA" id="ARBA00022448"/>
    </source>
</evidence>
<comment type="function">
    <text evidence="5">Component of the exocyst complex involved in the docking of exocytic vesicles with fusion sites on the plasma membrane.</text>
</comment>
<dbReference type="GO" id="GO:0000145">
    <property type="term" value="C:exocyst"/>
    <property type="evidence" value="ECO:0007669"/>
    <property type="project" value="InterPro"/>
</dbReference>
<dbReference type="EMBL" id="CAJOBO010001699">
    <property type="protein sequence ID" value="CAF4402447.1"/>
    <property type="molecule type" value="Genomic_DNA"/>
</dbReference>
<keyword evidence="6" id="KW-0175">Coiled coil</keyword>
<evidence type="ECO:0000256" key="3">
    <source>
        <dbReference type="ARBA" id="ARBA00022483"/>
    </source>
</evidence>
<protein>
    <recommendedName>
        <fullName evidence="4 5">Exocyst complex component 7</fullName>
    </recommendedName>
    <alternativeName>
        <fullName evidence="5">Exocyst complex component Exo70</fullName>
    </alternativeName>
</protein>
<dbReference type="PANTHER" id="PTHR12542">
    <property type="entry name" value="EXOCYST COMPLEX PROTEIN EXO70"/>
    <property type="match status" value="1"/>
</dbReference>
<evidence type="ECO:0000256" key="1">
    <source>
        <dbReference type="ARBA" id="ARBA00006756"/>
    </source>
</evidence>
<dbReference type="EMBL" id="CAJOBQ010000806">
    <property type="protein sequence ID" value="CAF4420102.1"/>
    <property type="molecule type" value="Genomic_DNA"/>
</dbReference>
<dbReference type="SUPFAM" id="SSF74788">
    <property type="entry name" value="Cullin repeat-like"/>
    <property type="match status" value="1"/>
</dbReference>
<evidence type="ECO:0000313" key="8">
    <source>
        <dbReference type="EMBL" id="CAF3117286.1"/>
    </source>
</evidence>
<feature type="domain" description="Exocyst complex subunit Exo70 C-terminal" evidence="7">
    <location>
        <begin position="317"/>
        <end position="703"/>
    </location>
</feature>
<reference evidence="10" key="1">
    <citation type="submission" date="2021-02" db="EMBL/GenBank/DDBJ databases">
        <authorList>
            <person name="Nowell W R."/>
        </authorList>
    </citation>
    <scope>NUCLEOTIDE SEQUENCE</scope>
</reference>
<accession>A0A820PFX0</accession>
<dbReference type="Proteomes" id="UP000663851">
    <property type="component" value="Unassembled WGS sequence"/>
</dbReference>
<evidence type="ECO:0000313" key="12">
    <source>
        <dbReference type="EMBL" id="CAF4729113.1"/>
    </source>
</evidence>
<evidence type="ECO:0000256" key="6">
    <source>
        <dbReference type="SAM" id="Coils"/>
    </source>
</evidence>
<dbReference type="PANTHER" id="PTHR12542:SF41">
    <property type="entry name" value="EXOCYST COMPLEX COMPONENT 7"/>
    <property type="match status" value="1"/>
</dbReference>
<dbReference type="EMBL" id="CAJNYU010000513">
    <property type="protein sequence ID" value="CAF3370179.1"/>
    <property type="molecule type" value="Genomic_DNA"/>
</dbReference>
<dbReference type="Proteomes" id="UP000663838">
    <property type="component" value="Unassembled WGS sequence"/>
</dbReference>
<evidence type="ECO:0000256" key="4">
    <source>
        <dbReference type="ARBA" id="ARBA00026169"/>
    </source>
</evidence>
<dbReference type="GO" id="GO:0005546">
    <property type="term" value="F:phosphatidylinositol-4,5-bisphosphate binding"/>
    <property type="evidence" value="ECO:0007669"/>
    <property type="project" value="InterPro"/>
</dbReference>
<evidence type="ECO:0000313" key="9">
    <source>
        <dbReference type="EMBL" id="CAF3370179.1"/>
    </source>
</evidence>
<comment type="similarity">
    <text evidence="1 5">Belongs to the EXO70 family.</text>
</comment>
<dbReference type="GO" id="GO:0006887">
    <property type="term" value="P:exocytosis"/>
    <property type="evidence" value="ECO:0007669"/>
    <property type="project" value="UniProtKB-KW"/>
</dbReference>
<keyword evidence="5" id="KW-0653">Protein transport</keyword>
<comment type="caution">
    <text evidence="10">The sequence shown here is derived from an EMBL/GenBank/DDBJ whole genome shotgun (WGS) entry which is preliminary data.</text>
</comment>
<organism evidence="10 13">
    <name type="scientific">Rotaria socialis</name>
    <dbReference type="NCBI Taxonomy" id="392032"/>
    <lineage>
        <taxon>Eukaryota</taxon>
        <taxon>Metazoa</taxon>
        <taxon>Spiralia</taxon>
        <taxon>Gnathifera</taxon>
        <taxon>Rotifera</taxon>
        <taxon>Eurotatoria</taxon>
        <taxon>Bdelloidea</taxon>
        <taxon>Philodinida</taxon>
        <taxon>Philodinidae</taxon>
        <taxon>Rotaria</taxon>
    </lineage>
</organism>